<reference evidence="2" key="1">
    <citation type="submission" date="2022-08" db="EMBL/GenBank/DDBJ databases">
        <authorList>
            <person name="Marques A."/>
        </authorList>
    </citation>
    <scope>NUCLEOTIDE SEQUENCE</scope>
    <source>
        <strain evidence="2">RhyPub2mFocal</strain>
        <tissue evidence="2">Leaves</tissue>
    </source>
</reference>
<accession>A0AAV8EAI4</accession>
<dbReference type="PANTHER" id="PTHR31175">
    <property type="entry name" value="AUXIN-RESPONSIVE FAMILY PROTEIN"/>
    <property type="match status" value="1"/>
</dbReference>
<dbReference type="Pfam" id="PF02519">
    <property type="entry name" value="Auxin_inducible"/>
    <property type="match status" value="1"/>
</dbReference>
<organism evidence="2 3">
    <name type="scientific">Rhynchospora pubera</name>
    <dbReference type="NCBI Taxonomy" id="906938"/>
    <lineage>
        <taxon>Eukaryota</taxon>
        <taxon>Viridiplantae</taxon>
        <taxon>Streptophyta</taxon>
        <taxon>Embryophyta</taxon>
        <taxon>Tracheophyta</taxon>
        <taxon>Spermatophyta</taxon>
        <taxon>Magnoliopsida</taxon>
        <taxon>Liliopsida</taxon>
        <taxon>Poales</taxon>
        <taxon>Cyperaceae</taxon>
        <taxon>Cyperoideae</taxon>
        <taxon>Rhynchosporeae</taxon>
        <taxon>Rhynchospora</taxon>
    </lineage>
</organism>
<protein>
    <submittedName>
        <fullName evidence="2">Auxin-responsive family protein</fullName>
    </submittedName>
</protein>
<sequence length="120" mass="14000">MIHPKKLIEMARKWHKKITDKGHFVVYTIDGERFTIPLSYLNSKIFEELLKMSEDEFGLSNDGPIVLPCDAFLVKRTISLMRRQVSQEVEREMIKSLMSQTRQNPLFFPVVGLSQQQAVF</sequence>
<name>A0AAV8EAI4_9POAL</name>
<dbReference type="InterPro" id="IPR003676">
    <property type="entry name" value="SAUR_fam"/>
</dbReference>
<evidence type="ECO:0000256" key="1">
    <source>
        <dbReference type="ARBA" id="ARBA00006974"/>
    </source>
</evidence>
<dbReference type="Proteomes" id="UP001140206">
    <property type="component" value="Chromosome 3"/>
</dbReference>
<evidence type="ECO:0000313" key="3">
    <source>
        <dbReference type="Proteomes" id="UP001140206"/>
    </source>
</evidence>
<evidence type="ECO:0000313" key="2">
    <source>
        <dbReference type="EMBL" id="KAJ4775403.1"/>
    </source>
</evidence>
<dbReference type="EMBL" id="JAMFTS010000003">
    <property type="protein sequence ID" value="KAJ4775403.1"/>
    <property type="molecule type" value="Genomic_DNA"/>
</dbReference>
<dbReference type="AlphaFoldDB" id="A0AAV8EAI4"/>
<keyword evidence="3" id="KW-1185">Reference proteome</keyword>
<comment type="caution">
    <text evidence="2">The sequence shown here is derived from an EMBL/GenBank/DDBJ whole genome shotgun (WGS) entry which is preliminary data.</text>
</comment>
<comment type="similarity">
    <text evidence="1">Belongs to the ARG7 family.</text>
</comment>
<proteinExistence type="inferred from homology"/>
<gene>
    <name evidence="2" type="ORF">LUZ62_059660</name>
</gene>
<dbReference type="GO" id="GO:0009733">
    <property type="term" value="P:response to auxin"/>
    <property type="evidence" value="ECO:0007669"/>
    <property type="project" value="InterPro"/>
</dbReference>